<dbReference type="AlphaFoldDB" id="A0A7Z2T7W8"/>
<dbReference type="PROSITE" id="PS51257">
    <property type="entry name" value="PROKAR_LIPOPROTEIN"/>
    <property type="match status" value="1"/>
</dbReference>
<dbReference type="EMBL" id="CP047476">
    <property type="protein sequence ID" value="QIA65910.1"/>
    <property type="molecule type" value="Genomic_DNA"/>
</dbReference>
<keyword evidence="2" id="KW-1185">Reference proteome</keyword>
<evidence type="ECO:0008006" key="3">
    <source>
        <dbReference type="Google" id="ProtNLM"/>
    </source>
</evidence>
<evidence type="ECO:0000313" key="1">
    <source>
        <dbReference type="EMBL" id="QIA65910.1"/>
    </source>
</evidence>
<reference evidence="1 2" key="1">
    <citation type="submission" date="2020-01" db="EMBL/GenBank/DDBJ databases">
        <title>Whole genome and functional gene identification of agarase of Vibrio HN897.</title>
        <authorList>
            <person name="Liu Y."/>
            <person name="Zhao Z."/>
        </authorList>
    </citation>
    <scope>NUCLEOTIDE SEQUENCE [LARGE SCALE GENOMIC DNA]</scope>
    <source>
        <strain evidence="1 2">HN897</strain>
    </source>
</reference>
<gene>
    <name evidence="1" type="ORF">GT360_20610</name>
</gene>
<evidence type="ECO:0000313" key="2">
    <source>
        <dbReference type="Proteomes" id="UP000464262"/>
    </source>
</evidence>
<protein>
    <recommendedName>
        <fullName evidence="3">Lipoprotein</fullName>
    </recommendedName>
</protein>
<dbReference type="Proteomes" id="UP000464262">
    <property type="component" value="Chromosome 2"/>
</dbReference>
<proteinExistence type="predicted"/>
<name>A0A7Z2T7W8_9VIBR</name>
<sequence>MNRFIVAFGMVFALSACEDSAKAIDEAKESATQLVGDMQEKVESFDMESLNLDQFGSAGEQVEALTASVQEVLNTDFSDMEAVAAVKDKLANAYSCLVASTSDVTAQGVIDKLLASIQNEQAADVIEEGVEQGEESTECSM</sequence>
<dbReference type="RefSeq" id="WP_164650806.1">
    <property type="nucleotide sequence ID" value="NZ_CP047476.1"/>
</dbReference>
<accession>A0A7Z2T7W8</accession>
<dbReference type="KEGG" id="vas:GT360_20610"/>
<organism evidence="1 2">
    <name type="scientific">Vibrio astriarenae</name>
    <dbReference type="NCBI Taxonomy" id="1481923"/>
    <lineage>
        <taxon>Bacteria</taxon>
        <taxon>Pseudomonadati</taxon>
        <taxon>Pseudomonadota</taxon>
        <taxon>Gammaproteobacteria</taxon>
        <taxon>Vibrionales</taxon>
        <taxon>Vibrionaceae</taxon>
        <taxon>Vibrio</taxon>
    </lineage>
</organism>